<organism evidence="2 3">
    <name type="scientific">Cercopithifilaria johnstoni</name>
    <dbReference type="NCBI Taxonomy" id="2874296"/>
    <lineage>
        <taxon>Eukaryota</taxon>
        <taxon>Metazoa</taxon>
        <taxon>Ecdysozoa</taxon>
        <taxon>Nematoda</taxon>
        <taxon>Chromadorea</taxon>
        <taxon>Rhabditida</taxon>
        <taxon>Spirurina</taxon>
        <taxon>Spiruromorpha</taxon>
        <taxon>Filarioidea</taxon>
        <taxon>Onchocercidae</taxon>
        <taxon>Cercopithifilaria</taxon>
    </lineage>
</organism>
<dbReference type="Proteomes" id="UP000746747">
    <property type="component" value="Unassembled WGS sequence"/>
</dbReference>
<sequence length="98" mass="11461">MVSCRKISNDITARKREKRQFFGNFASLSVGPYFNLAWGGGQSGWYGYGPYNYGYGPYDYGYGWGMPWQSFGPRFMRRRFLRRRWGFNGGFGGPWFFG</sequence>
<dbReference type="AlphaFoldDB" id="A0A8J2LUQ9"/>
<comment type="caution">
    <text evidence="2">The sequence shown here is derived from an EMBL/GenBank/DDBJ whole genome shotgun (WGS) entry which is preliminary data.</text>
</comment>
<evidence type="ECO:0000313" key="2">
    <source>
        <dbReference type="EMBL" id="CAG9534911.1"/>
    </source>
</evidence>
<protein>
    <submittedName>
        <fullName evidence="2">Uncharacterized protein</fullName>
    </submittedName>
</protein>
<dbReference type="EMBL" id="CAKAEH010001339">
    <property type="protein sequence ID" value="CAG9534911.1"/>
    <property type="molecule type" value="Genomic_DNA"/>
</dbReference>
<keyword evidence="3" id="KW-1185">Reference proteome</keyword>
<keyword evidence="1" id="KW-0812">Transmembrane</keyword>
<reference evidence="2" key="1">
    <citation type="submission" date="2021-09" db="EMBL/GenBank/DDBJ databases">
        <authorList>
            <consortium name="Pathogen Informatics"/>
        </authorList>
    </citation>
    <scope>NUCLEOTIDE SEQUENCE</scope>
</reference>
<gene>
    <name evidence="2" type="ORF">CJOHNSTONI_LOCUS5002</name>
</gene>
<proteinExistence type="predicted"/>
<feature type="transmembrane region" description="Helical" evidence="1">
    <location>
        <begin position="21"/>
        <end position="40"/>
    </location>
</feature>
<evidence type="ECO:0000313" key="3">
    <source>
        <dbReference type="Proteomes" id="UP000746747"/>
    </source>
</evidence>
<name>A0A8J2LUQ9_9BILA</name>
<keyword evidence="1" id="KW-0472">Membrane</keyword>
<evidence type="ECO:0000256" key="1">
    <source>
        <dbReference type="SAM" id="Phobius"/>
    </source>
</evidence>
<accession>A0A8J2LUQ9</accession>
<keyword evidence="1" id="KW-1133">Transmembrane helix</keyword>